<accession>A0A8A2UAU2</accession>
<keyword evidence="2" id="KW-1185">Reference proteome</keyword>
<organism evidence="1 2">
    <name type="scientific">Natrinema longum</name>
    <dbReference type="NCBI Taxonomy" id="370324"/>
    <lineage>
        <taxon>Archaea</taxon>
        <taxon>Methanobacteriati</taxon>
        <taxon>Methanobacteriota</taxon>
        <taxon>Stenosarchaea group</taxon>
        <taxon>Halobacteria</taxon>
        <taxon>Halobacteriales</taxon>
        <taxon>Natrialbaceae</taxon>
        <taxon>Natrinema</taxon>
    </lineage>
</organism>
<dbReference type="GeneID" id="63182558"/>
<evidence type="ECO:0000313" key="1">
    <source>
        <dbReference type="EMBL" id="QSW85714.1"/>
    </source>
</evidence>
<protein>
    <submittedName>
        <fullName evidence="1">Uncharacterized protein</fullName>
    </submittedName>
</protein>
<dbReference type="AlphaFoldDB" id="A0A8A2UAU2"/>
<dbReference type="OrthoDB" id="206185at2157"/>
<dbReference type="EMBL" id="CP071463">
    <property type="protein sequence ID" value="QSW85714.1"/>
    <property type="molecule type" value="Genomic_DNA"/>
</dbReference>
<sequence>MTDRPPSPPTPTAGPAIADTTIEGRIVATTSQLAASIEESLGCRLDESVFETLLLELDRHGYVEWVSITGTGDYVWDLSDASDRIGDAIARAVVARLESWLEGNAAE</sequence>
<dbReference type="RefSeq" id="WP_207270886.1">
    <property type="nucleotide sequence ID" value="NZ_CP071463.1"/>
</dbReference>
<gene>
    <name evidence="1" type="ORF">J0X27_02400</name>
</gene>
<dbReference type="Proteomes" id="UP000663191">
    <property type="component" value="Chromosome"/>
</dbReference>
<dbReference type="KEGG" id="hlo:J0X27_02400"/>
<name>A0A8A2UAU2_9EURY</name>
<evidence type="ECO:0000313" key="2">
    <source>
        <dbReference type="Proteomes" id="UP000663191"/>
    </source>
</evidence>
<reference evidence="1 2" key="1">
    <citation type="journal article" date="2006" name="Int. J. Syst. Evol. Microbiol.">
        <title>Haloterrigena longa sp. nov. and Haloterrigena limicola sp. nov., extremely halophilic archaea isolated from a salt lake.</title>
        <authorList>
            <person name="Cui H.L."/>
            <person name="Tohty D."/>
            <person name="Zhou P.J."/>
            <person name="Liu S.J."/>
        </authorList>
    </citation>
    <scope>NUCLEOTIDE SEQUENCE [LARGE SCALE GENOMIC DNA]</scope>
    <source>
        <strain evidence="1 2">ABH32</strain>
    </source>
</reference>
<proteinExistence type="predicted"/>